<feature type="non-terminal residue" evidence="2">
    <location>
        <position position="123"/>
    </location>
</feature>
<feature type="compositionally biased region" description="Basic and acidic residues" evidence="1">
    <location>
        <begin position="113"/>
        <end position="123"/>
    </location>
</feature>
<feature type="region of interest" description="Disordered" evidence="1">
    <location>
        <begin position="43"/>
        <end position="75"/>
    </location>
</feature>
<feature type="non-terminal residue" evidence="2">
    <location>
        <position position="1"/>
    </location>
</feature>
<protein>
    <submittedName>
        <fullName evidence="2">Uncharacterized protein</fullName>
    </submittedName>
</protein>
<feature type="region of interest" description="Disordered" evidence="1">
    <location>
        <begin position="99"/>
        <end position="123"/>
    </location>
</feature>
<proteinExistence type="predicted"/>
<gene>
    <name evidence="2" type="ORF">AVDCRST_MAG87-2655</name>
</gene>
<dbReference type="EMBL" id="CADCWJ010000578">
    <property type="protein sequence ID" value="CAA9573445.1"/>
    <property type="molecule type" value="Genomic_DNA"/>
</dbReference>
<evidence type="ECO:0000313" key="2">
    <source>
        <dbReference type="EMBL" id="CAA9573445.1"/>
    </source>
</evidence>
<organism evidence="2">
    <name type="scientific">uncultured Thermomicrobiales bacterium</name>
    <dbReference type="NCBI Taxonomy" id="1645740"/>
    <lineage>
        <taxon>Bacteria</taxon>
        <taxon>Pseudomonadati</taxon>
        <taxon>Thermomicrobiota</taxon>
        <taxon>Thermomicrobia</taxon>
        <taxon>Thermomicrobiales</taxon>
        <taxon>environmental samples</taxon>
    </lineage>
</organism>
<accession>A0A6J4VA99</accession>
<reference evidence="2" key="1">
    <citation type="submission" date="2020-02" db="EMBL/GenBank/DDBJ databases">
        <authorList>
            <person name="Meier V. D."/>
        </authorList>
    </citation>
    <scope>NUCLEOTIDE SEQUENCE</scope>
    <source>
        <strain evidence="2">AVDCRST_MAG87</strain>
    </source>
</reference>
<name>A0A6J4VA99_9BACT</name>
<dbReference type="AlphaFoldDB" id="A0A6J4VA99"/>
<evidence type="ECO:0000256" key="1">
    <source>
        <dbReference type="SAM" id="MobiDB-lite"/>
    </source>
</evidence>
<sequence>ARRRALPRSPCHDHAPLFPGRRRLGVVRVHTWGVAFGQHCRGAPARAGAGNVAGRTRDGPLPVREPPERSRPPSLRLYRGAGAALCLVLHAESCSTSRAVALQPGRAVHRRARDPGHDNRRHL</sequence>